<feature type="compositionally biased region" description="Polar residues" evidence="2">
    <location>
        <begin position="1"/>
        <end position="24"/>
    </location>
</feature>
<feature type="domain" description="DUF4048" evidence="3">
    <location>
        <begin position="220"/>
        <end position="486"/>
    </location>
</feature>
<accession>A0A6G1L8M7</accession>
<feature type="compositionally biased region" description="Basic and acidic residues" evidence="2">
    <location>
        <begin position="506"/>
        <end position="515"/>
    </location>
</feature>
<dbReference type="Pfam" id="PF13257">
    <property type="entry name" value="DUF4048"/>
    <property type="match status" value="1"/>
</dbReference>
<evidence type="ECO:0000256" key="1">
    <source>
        <dbReference type="SAM" id="Coils"/>
    </source>
</evidence>
<feature type="region of interest" description="Disordered" evidence="2">
    <location>
        <begin position="1"/>
        <end position="113"/>
    </location>
</feature>
<dbReference type="InterPro" id="IPR025122">
    <property type="entry name" value="DUF4048"/>
</dbReference>
<protein>
    <recommendedName>
        <fullName evidence="3">DUF4048 domain-containing protein</fullName>
    </recommendedName>
</protein>
<evidence type="ECO:0000256" key="2">
    <source>
        <dbReference type="SAM" id="MobiDB-lite"/>
    </source>
</evidence>
<sequence>MSANSRVQHTGVPRNSTEPDTTAATMPVEHVAEFPSPTRSVTSEQSGRTSLRDHARTMSSATESTASTARTSRISFSFPVQPAISGSPTRATHSPVRETSNAAPPETPHGPANTNFLTAVATQERLVLELKEELHKAELHLRELKEQWARHEASKKKGDARRVRKLDPLQTDVLQRAEARDIDADSSSALVQQESERRKALLNGGKSEGKSRTKFSGSRHTRTLSLLSPARDEASGRSLDGALRQLPARKDSLNQANKRSLDGAPHQFTRPPLISQASTTPDLTSEVANTAEPGQTLPDNTDAASTDRDALLRTGRKMASDIKDGLWTFFEDLRQATVGDEATQSLTAHANKPMARKQSTQTLNGKTAKKQASRNSLRPSSRGSTASAETARRPSRSPHACKKHVKSPTLAETSATGLADPSFWAEHGVLAQAGAQQAATAAAKKSSTVRGHKKDVSSAASIKSSSNDESWDTWDEPSPKDSRSSSAASESNTAATTISDLASPRPSEEASRKDPIPWPSLSKLGPANLRRTASHLMNEWEKQLTPSPGQENRGEGHDYLGMGAEAQAISAMDHKKD</sequence>
<feature type="compositionally biased region" description="Basic residues" evidence="2">
    <location>
        <begin position="393"/>
        <end position="406"/>
    </location>
</feature>
<dbReference type="OrthoDB" id="4097086at2759"/>
<dbReference type="EMBL" id="ML995836">
    <property type="protein sequence ID" value="KAF2769195.1"/>
    <property type="molecule type" value="Genomic_DNA"/>
</dbReference>
<feature type="region of interest" description="Disordered" evidence="2">
    <location>
        <begin position="346"/>
        <end position="413"/>
    </location>
</feature>
<feature type="compositionally biased region" description="Polar residues" evidence="2">
    <location>
        <begin position="84"/>
        <end position="102"/>
    </location>
</feature>
<feature type="region of interest" description="Disordered" evidence="2">
    <location>
        <begin position="258"/>
        <end position="280"/>
    </location>
</feature>
<organism evidence="4 5">
    <name type="scientific">Teratosphaeria nubilosa</name>
    <dbReference type="NCBI Taxonomy" id="161662"/>
    <lineage>
        <taxon>Eukaryota</taxon>
        <taxon>Fungi</taxon>
        <taxon>Dikarya</taxon>
        <taxon>Ascomycota</taxon>
        <taxon>Pezizomycotina</taxon>
        <taxon>Dothideomycetes</taxon>
        <taxon>Dothideomycetidae</taxon>
        <taxon>Mycosphaerellales</taxon>
        <taxon>Teratosphaeriaceae</taxon>
        <taxon>Teratosphaeria</taxon>
    </lineage>
</organism>
<evidence type="ECO:0000313" key="5">
    <source>
        <dbReference type="Proteomes" id="UP000799436"/>
    </source>
</evidence>
<feature type="compositionally biased region" description="Polar residues" evidence="2">
    <location>
        <begin position="37"/>
        <end position="49"/>
    </location>
</feature>
<feature type="compositionally biased region" description="Low complexity" evidence="2">
    <location>
        <begin position="57"/>
        <end position="77"/>
    </location>
</feature>
<feature type="region of interest" description="Disordered" evidence="2">
    <location>
        <begin position="444"/>
        <end position="577"/>
    </location>
</feature>
<dbReference type="AlphaFoldDB" id="A0A6G1L8M7"/>
<feature type="compositionally biased region" description="Polar residues" evidence="2">
    <location>
        <begin position="373"/>
        <end position="388"/>
    </location>
</feature>
<keyword evidence="5" id="KW-1185">Reference proteome</keyword>
<feature type="region of interest" description="Disordered" evidence="2">
    <location>
        <begin position="177"/>
        <end position="238"/>
    </location>
</feature>
<evidence type="ECO:0000259" key="3">
    <source>
        <dbReference type="Pfam" id="PF13257"/>
    </source>
</evidence>
<evidence type="ECO:0000313" key="4">
    <source>
        <dbReference type="EMBL" id="KAF2769195.1"/>
    </source>
</evidence>
<proteinExistence type="predicted"/>
<keyword evidence="1" id="KW-0175">Coiled coil</keyword>
<name>A0A6G1L8M7_9PEZI</name>
<dbReference type="Proteomes" id="UP000799436">
    <property type="component" value="Unassembled WGS sequence"/>
</dbReference>
<reference evidence="4" key="1">
    <citation type="journal article" date="2020" name="Stud. Mycol.">
        <title>101 Dothideomycetes genomes: a test case for predicting lifestyles and emergence of pathogens.</title>
        <authorList>
            <person name="Haridas S."/>
            <person name="Albert R."/>
            <person name="Binder M."/>
            <person name="Bloem J."/>
            <person name="Labutti K."/>
            <person name="Salamov A."/>
            <person name="Andreopoulos B."/>
            <person name="Baker S."/>
            <person name="Barry K."/>
            <person name="Bills G."/>
            <person name="Bluhm B."/>
            <person name="Cannon C."/>
            <person name="Castanera R."/>
            <person name="Culley D."/>
            <person name="Daum C."/>
            <person name="Ezra D."/>
            <person name="Gonzalez J."/>
            <person name="Henrissat B."/>
            <person name="Kuo A."/>
            <person name="Liang C."/>
            <person name="Lipzen A."/>
            <person name="Lutzoni F."/>
            <person name="Magnuson J."/>
            <person name="Mondo S."/>
            <person name="Nolan M."/>
            <person name="Ohm R."/>
            <person name="Pangilinan J."/>
            <person name="Park H.-J."/>
            <person name="Ramirez L."/>
            <person name="Alfaro M."/>
            <person name="Sun H."/>
            <person name="Tritt A."/>
            <person name="Yoshinaga Y."/>
            <person name="Zwiers L.-H."/>
            <person name="Turgeon B."/>
            <person name="Goodwin S."/>
            <person name="Spatafora J."/>
            <person name="Crous P."/>
            <person name="Grigoriev I."/>
        </authorList>
    </citation>
    <scope>NUCLEOTIDE SEQUENCE</scope>
    <source>
        <strain evidence="4">CBS 116005</strain>
    </source>
</reference>
<feature type="compositionally biased region" description="Low complexity" evidence="2">
    <location>
        <begin position="484"/>
        <end position="499"/>
    </location>
</feature>
<gene>
    <name evidence="4" type="ORF">EJ03DRAFT_327639</name>
</gene>
<feature type="coiled-coil region" evidence="1">
    <location>
        <begin position="120"/>
        <end position="147"/>
    </location>
</feature>